<gene>
    <name evidence="1" type="ORF">MTR67_044193</name>
</gene>
<dbReference type="Proteomes" id="UP001234989">
    <property type="component" value="Chromosome 10"/>
</dbReference>
<dbReference type="AlphaFoldDB" id="A0AAF0ZV22"/>
<dbReference type="PANTHER" id="PTHR46148:SF57">
    <property type="entry name" value="OS12G0499874 PROTEIN"/>
    <property type="match status" value="1"/>
</dbReference>
<accession>A0AAF0ZV22</accession>
<keyword evidence="2" id="KW-1185">Reference proteome</keyword>
<dbReference type="EMBL" id="CP133621">
    <property type="protein sequence ID" value="WMV50808.1"/>
    <property type="molecule type" value="Genomic_DNA"/>
</dbReference>
<evidence type="ECO:0000313" key="2">
    <source>
        <dbReference type="Proteomes" id="UP001234989"/>
    </source>
</evidence>
<evidence type="ECO:0000313" key="1">
    <source>
        <dbReference type="EMBL" id="WMV50808.1"/>
    </source>
</evidence>
<name>A0AAF0ZV22_SOLVR</name>
<proteinExistence type="predicted"/>
<sequence>MSAQSKHKSNVDQIHQLLRFGLGDQVFLRVSRFRRRGKLSPMYIGPYEILWIVVQWDVCLSFVEELVANLNKDVRQLHSKAIPMVKVHWRHRPVEEAIWDRA</sequence>
<reference evidence="1" key="1">
    <citation type="submission" date="2023-08" db="EMBL/GenBank/DDBJ databases">
        <title>A de novo genome assembly of Solanum verrucosum Schlechtendal, a Mexican diploid species geographically isolated from the other diploid A-genome species in potato relatives.</title>
        <authorList>
            <person name="Hosaka K."/>
        </authorList>
    </citation>
    <scope>NUCLEOTIDE SEQUENCE</scope>
    <source>
        <tissue evidence="1">Young leaves</tissue>
    </source>
</reference>
<organism evidence="1 2">
    <name type="scientific">Solanum verrucosum</name>
    <dbReference type="NCBI Taxonomy" id="315347"/>
    <lineage>
        <taxon>Eukaryota</taxon>
        <taxon>Viridiplantae</taxon>
        <taxon>Streptophyta</taxon>
        <taxon>Embryophyta</taxon>
        <taxon>Tracheophyta</taxon>
        <taxon>Spermatophyta</taxon>
        <taxon>Magnoliopsida</taxon>
        <taxon>eudicotyledons</taxon>
        <taxon>Gunneridae</taxon>
        <taxon>Pentapetalae</taxon>
        <taxon>asterids</taxon>
        <taxon>lamiids</taxon>
        <taxon>Solanales</taxon>
        <taxon>Solanaceae</taxon>
        <taxon>Solanoideae</taxon>
        <taxon>Solaneae</taxon>
        <taxon>Solanum</taxon>
    </lineage>
</organism>
<protein>
    <submittedName>
        <fullName evidence="1">Uncharacterized protein</fullName>
    </submittedName>
</protein>
<dbReference type="PANTHER" id="PTHR46148">
    <property type="entry name" value="CHROMO DOMAIN-CONTAINING PROTEIN"/>
    <property type="match status" value="1"/>
</dbReference>